<feature type="signal peptide" evidence="2">
    <location>
        <begin position="1"/>
        <end position="18"/>
    </location>
</feature>
<evidence type="ECO:0000259" key="3">
    <source>
        <dbReference type="Pfam" id="PF13505"/>
    </source>
</evidence>
<evidence type="ECO:0000256" key="2">
    <source>
        <dbReference type="SAM" id="SignalP"/>
    </source>
</evidence>
<evidence type="ECO:0000313" key="5">
    <source>
        <dbReference type="Proteomes" id="UP000055035"/>
    </source>
</evidence>
<comment type="caution">
    <text evidence="4">The sequence shown here is derived from an EMBL/GenBank/DDBJ whole genome shotgun (WGS) entry which is preliminary data.</text>
</comment>
<dbReference type="InterPro" id="IPR011250">
    <property type="entry name" value="OMP/PagP_B-barrel"/>
</dbReference>
<feature type="chain" id="PRO_5006914760" evidence="2">
    <location>
        <begin position="19"/>
        <end position="216"/>
    </location>
</feature>
<feature type="domain" description="Outer membrane protein beta-barrel" evidence="3">
    <location>
        <begin position="7"/>
        <end position="210"/>
    </location>
</feature>
<dbReference type="Pfam" id="PF13505">
    <property type="entry name" value="OMP_b-brl"/>
    <property type="match status" value="1"/>
</dbReference>
<gene>
    <name evidence="4" type="ORF">Ljor_0226</name>
</gene>
<organism evidence="4 5">
    <name type="scientific">Legionella jordanis</name>
    <dbReference type="NCBI Taxonomy" id="456"/>
    <lineage>
        <taxon>Bacteria</taxon>
        <taxon>Pseudomonadati</taxon>
        <taxon>Pseudomonadota</taxon>
        <taxon>Gammaproteobacteria</taxon>
        <taxon>Legionellales</taxon>
        <taxon>Legionellaceae</taxon>
        <taxon>Legionella</taxon>
    </lineage>
</organism>
<keyword evidence="5" id="KW-1185">Reference proteome</keyword>
<keyword evidence="1 2" id="KW-0732">Signal</keyword>
<dbReference type="InterPro" id="IPR027385">
    <property type="entry name" value="Beta-barrel_OMP"/>
</dbReference>
<sequence length="216" mass="23774">MRIAFFSAALMASSLASAAVAIDGWYASVFGGYSYVPDNVSNTTYGVLRAHPSYNSGWNGGGRVGFQSTPLRYEAEVTYINANLKKFKINTIRQFGVDGESTGTFAMANVYYDFPEMVPCIAPFLGVGLGYGYITARLNSTGPVYGAAYPTRFKVDDNVWAFQGTAGFTYNFSENYAVNIAYRYIQTERADDFNKVWQAHLASVGAIYRFDGATYQ</sequence>
<accession>A0A0W0VG38</accession>
<dbReference type="EMBL" id="LNYJ01000003">
    <property type="protein sequence ID" value="KTD19003.1"/>
    <property type="molecule type" value="Genomic_DNA"/>
</dbReference>
<dbReference type="RefSeq" id="WP_058469809.1">
    <property type="nucleotide sequence ID" value="NZ_CAAAIC010000005.1"/>
</dbReference>
<evidence type="ECO:0000313" key="4">
    <source>
        <dbReference type="EMBL" id="KTD19003.1"/>
    </source>
</evidence>
<dbReference type="SUPFAM" id="SSF56925">
    <property type="entry name" value="OMPA-like"/>
    <property type="match status" value="1"/>
</dbReference>
<evidence type="ECO:0000256" key="1">
    <source>
        <dbReference type="ARBA" id="ARBA00022729"/>
    </source>
</evidence>
<dbReference type="STRING" id="456.Ljor_0226"/>
<reference evidence="4 5" key="1">
    <citation type="submission" date="2015-11" db="EMBL/GenBank/DDBJ databases">
        <title>Genomic analysis of 38 Legionella species identifies large and diverse effector repertoires.</title>
        <authorList>
            <person name="Burstein D."/>
            <person name="Amaro F."/>
            <person name="Zusman T."/>
            <person name="Lifshitz Z."/>
            <person name="Cohen O."/>
            <person name="Gilbert J.A."/>
            <person name="Pupko T."/>
            <person name="Shuman H.A."/>
            <person name="Segal G."/>
        </authorList>
    </citation>
    <scope>NUCLEOTIDE SEQUENCE [LARGE SCALE GENOMIC DNA]</scope>
    <source>
        <strain evidence="4 5">BL-540</strain>
    </source>
</reference>
<dbReference type="AlphaFoldDB" id="A0A0W0VG38"/>
<dbReference type="Gene3D" id="2.40.160.20">
    <property type="match status" value="1"/>
</dbReference>
<dbReference type="Proteomes" id="UP000055035">
    <property type="component" value="Unassembled WGS sequence"/>
</dbReference>
<dbReference type="PATRIC" id="fig|456.5.peg.242"/>
<protein>
    <submittedName>
        <fullName evidence="4">Opacity protein-like surface antigen</fullName>
    </submittedName>
</protein>
<name>A0A0W0VG38_9GAMM</name>
<dbReference type="OrthoDB" id="5653282at2"/>
<proteinExistence type="predicted"/>